<dbReference type="EMBL" id="JAGVSJ010000003">
    <property type="protein sequence ID" value="MBX8631277.1"/>
    <property type="molecule type" value="Genomic_DNA"/>
</dbReference>
<reference evidence="2" key="1">
    <citation type="submission" date="2021-04" db="EMBL/GenBank/DDBJ databases">
        <title>Genomic insights into ecological role and evolution of a novel Thermoplasmata order Candidatus Sysuiplasmatales.</title>
        <authorList>
            <person name="Yuan Y."/>
        </authorList>
    </citation>
    <scope>NUCLEOTIDE SEQUENCE</scope>
    <source>
        <strain evidence="2">YP2-bin.285</strain>
    </source>
</reference>
<gene>
    <name evidence="2" type="ORF">J9259_01955</name>
</gene>
<keyword evidence="1" id="KW-0472">Membrane</keyword>
<dbReference type="AlphaFoldDB" id="A0A8J7YIB4"/>
<keyword evidence="1" id="KW-0812">Transmembrane</keyword>
<name>A0A8J7YIB4_9ARCH</name>
<evidence type="ECO:0000313" key="3">
    <source>
        <dbReference type="Proteomes" id="UP000716004"/>
    </source>
</evidence>
<protein>
    <submittedName>
        <fullName evidence="2">Uncharacterized protein</fullName>
    </submittedName>
</protein>
<sequence>MKISPITGFVFSILILDLLFYGIFYDIEKHGFVPSRFISQYQNSMGFFLDIAIILAILFALALTKDIVLGSEWKK</sequence>
<feature type="transmembrane region" description="Helical" evidence="1">
    <location>
        <begin position="6"/>
        <end position="24"/>
    </location>
</feature>
<organism evidence="2 3">
    <name type="scientific">Candidatus Sysuiplasma superficiale</name>
    <dbReference type="NCBI Taxonomy" id="2823368"/>
    <lineage>
        <taxon>Archaea</taxon>
        <taxon>Methanobacteriati</taxon>
        <taxon>Thermoplasmatota</taxon>
        <taxon>Thermoplasmata</taxon>
        <taxon>Candidatus Sysuiplasmatales</taxon>
        <taxon>Candidatus Sysuiplasmataceae</taxon>
        <taxon>Candidatus Sysuiplasma</taxon>
    </lineage>
</organism>
<keyword evidence="1" id="KW-1133">Transmembrane helix</keyword>
<evidence type="ECO:0000256" key="1">
    <source>
        <dbReference type="SAM" id="Phobius"/>
    </source>
</evidence>
<accession>A0A8J7YIB4</accession>
<evidence type="ECO:0000313" key="2">
    <source>
        <dbReference type="EMBL" id="MBX8631277.1"/>
    </source>
</evidence>
<comment type="caution">
    <text evidence="2">The sequence shown here is derived from an EMBL/GenBank/DDBJ whole genome shotgun (WGS) entry which is preliminary data.</text>
</comment>
<dbReference type="Proteomes" id="UP000716004">
    <property type="component" value="Unassembled WGS sequence"/>
</dbReference>
<feature type="transmembrane region" description="Helical" evidence="1">
    <location>
        <begin position="45"/>
        <end position="63"/>
    </location>
</feature>
<proteinExistence type="predicted"/>